<dbReference type="Proteomes" id="UP000335636">
    <property type="component" value="Unassembled WGS sequence"/>
</dbReference>
<feature type="compositionally biased region" description="Low complexity" evidence="1">
    <location>
        <begin position="204"/>
        <end position="213"/>
    </location>
</feature>
<organism evidence="2 3">
    <name type="scientific">Marmota monax</name>
    <name type="common">Woodchuck</name>
    <dbReference type="NCBI Taxonomy" id="9995"/>
    <lineage>
        <taxon>Eukaryota</taxon>
        <taxon>Metazoa</taxon>
        <taxon>Chordata</taxon>
        <taxon>Craniata</taxon>
        <taxon>Vertebrata</taxon>
        <taxon>Euteleostomi</taxon>
        <taxon>Mammalia</taxon>
        <taxon>Eutheria</taxon>
        <taxon>Euarchontoglires</taxon>
        <taxon>Glires</taxon>
        <taxon>Rodentia</taxon>
        <taxon>Sciuromorpha</taxon>
        <taxon>Sciuridae</taxon>
        <taxon>Xerinae</taxon>
        <taxon>Marmotini</taxon>
        <taxon>Marmota</taxon>
    </lineage>
</organism>
<reference evidence="2" key="1">
    <citation type="submission" date="2019-04" db="EMBL/GenBank/DDBJ databases">
        <authorList>
            <person name="Alioto T."/>
            <person name="Alioto T."/>
        </authorList>
    </citation>
    <scope>NUCLEOTIDE SEQUENCE [LARGE SCALE GENOMIC DNA]</scope>
</reference>
<sequence length="331" mass="35824">MTVQTLRPPQPPRLRHQAQLRAAAATVAAAAPRLSALARSQPGSAPRAWFRVRQILRGARPGRGRPRPGRWGWGRELFSPSLSPAGSRRYPRRPADSHSTPGLGRGGGVGRGALPRRRRRRRRRGGGAGRDWGRAWPGLSSSRRRVRRRGSAGARPAPRSANPAPPLPRPAPRPSPPAPGRRLLLLLLFLLLRLLPPPARRPRLSLPAPGPAARRPRGRLEAARRRRLGARCCPVLACRPRSGVRTRPRPGLRRASPRVEEEEMPSGGLPPLACAAHGAPALHADPPGSNHRIHQSLGSRSVDNNTWGPLQLPVTLSLEPVLEAGNQVADG</sequence>
<protein>
    <submittedName>
        <fullName evidence="2">Uncharacterized protein</fullName>
    </submittedName>
</protein>
<feature type="compositionally biased region" description="Low complexity" evidence="1">
    <location>
        <begin position="151"/>
        <end position="162"/>
    </location>
</feature>
<proteinExistence type="predicted"/>
<accession>A0A5E4AYH9</accession>
<feature type="region of interest" description="Disordered" evidence="1">
    <location>
        <begin position="1"/>
        <end position="21"/>
    </location>
</feature>
<evidence type="ECO:0000313" key="3">
    <source>
        <dbReference type="Proteomes" id="UP000335636"/>
    </source>
</evidence>
<feature type="region of interest" description="Disordered" evidence="1">
    <location>
        <begin position="199"/>
        <end position="219"/>
    </location>
</feature>
<gene>
    <name evidence="2" type="ORF">MONAX_5E039626</name>
</gene>
<feature type="compositionally biased region" description="Basic residues" evidence="1">
    <location>
        <begin position="243"/>
        <end position="256"/>
    </location>
</feature>
<keyword evidence="3" id="KW-1185">Reference proteome</keyword>
<feature type="compositionally biased region" description="Low complexity" evidence="1">
    <location>
        <begin position="267"/>
        <end position="288"/>
    </location>
</feature>
<feature type="compositionally biased region" description="Pro residues" evidence="1">
    <location>
        <begin position="163"/>
        <end position="178"/>
    </location>
</feature>
<feature type="region of interest" description="Disordered" evidence="1">
    <location>
        <begin position="59"/>
        <end position="178"/>
    </location>
</feature>
<dbReference type="EMBL" id="CABDUW010000183">
    <property type="protein sequence ID" value="VTJ61890.1"/>
    <property type="molecule type" value="Genomic_DNA"/>
</dbReference>
<name>A0A5E4AYH9_MARMO</name>
<feature type="compositionally biased region" description="Basic residues" evidence="1">
    <location>
        <begin position="114"/>
        <end position="125"/>
    </location>
</feature>
<evidence type="ECO:0000313" key="2">
    <source>
        <dbReference type="EMBL" id="VTJ61890.1"/>
    </source>
</evidence>
<feature type="region of interest" description="Disordered" evidence="1">
    <location>
        <begin position="243"/>
        <end position="309"/>
    </location>
</feature>
<evidence type="ECO:0000256" key="1">
    <source>
        <dbReference type="SAM" id="MobiDB-lite"/>
    </source>
</evidence>
<feature type="compositionally biased region" description="Polar residues" evidence="1">
    <location>
        <begin position="296"/>
        <end position="308"/>
    </location>
</feature>
<dbReference type="AlphaFoldDB" id="A0A5E4AYH9"/>
<comment type="caution">
    <text evidence="2">The sequence shown here is derived from an EMBL/GenBank/DDBJ whole genome shotgun (WGS) entry which is preliminary data.</text>
</comment>